<evidence type="ECO:0000313" key="2">
    <source>
        <dbReference type="Proteomes" id="UP001549037"/>
    </source>
</evidence>
<dbReference type="RefSeq" id="WP_354367459.1">
    <property type="nucleotide sequence ID" value="NZ_JBEPLN010000003.1"/>
</dbReference>
<gene>
    <name evidence="1" type="ORF">ABID28_000323</name>
</gene>
<keyword evidence="2" id="KW-1185">Reference proteome</keyword>
<protein>
    <submittedName>
        <fullName evidence="1">Uncharacterized protein</fullName>
    </submittedName>
</protein>
<name>A0ABV2JD39_9STRE</name>
<evidence type="ECO:0000313" key="1">
    <source>
        <dbReference type="EMBL" id="MET3633690.1"/>
    </source>
</evidence>
<dbReference type="SUPFAM" id="SSF81301">
    <property type="entry name" value="Nucleotidyltransferase"/>
    <property type="match status" value="1"/>
</dbReference>
<reference evidence="1 2" key="1">
    <citation type="submission" date="2024-06" db="EMBL/GenBank/DDBJ databases">
        <title>Genomic Encyclopedia of Type Strains, Phase IV (KMG-IV): sequencing the most valuable type-strain genomes for metagenomic binning, comparative biology and taxonomic classification.</title>
        <authorList>
            <person name="Goeker M."/>
        </authorList>
    </citation>
    <scope>NUCLEOTIDE SEQUENCE [LARGE SCALE GENOMIC DNA]</scope>
    <source>
        <strain evidence="1 2">DSM 28302</strain>
    </source>
</reference>
<proteinExistence type="predicted"/>
<sequence length="240" mass="27568">MEQLERLDEIIANIKSIKGAQALIGIGTTGSDRERMDDYSDLDFFVIAEKDEKPDLLDQLDWLETPTASLVFSFKNTPDGYKVLYSDGIYVEFAIFTEKEYQEVPLACDKVLWSREEISLKGKHDPVRTNPDWYFNEAITNLYVAKMRVLRGEVISAHYYLDHAVDDIMTGITLSQESLHKESIDWANPARRFEKHFPAEAAVVDEIFANSTKVGIKLAFKLLENYIEINKELESLINDF</sequence>
<accession>A0ABV2JD39</accession>
<dbReference type="EMBL" id="JBEPLN010000003">
    <property type="protein sequence ID" value="MET3633690.1"/>
    <property type="molecule type" value="Genomic_DNA"/>
</dbReference>
<organism evidence="1 2">
    <name type="scientific">Streptococcus porcorum</name>
    <dbReference type="NCBI Taxonomy" id="701526"/>
    <lineage>
        <taxon>Bacteria</taxon>
        <taxon>Bacillati</taxon>
        <taxon>Bacillota</taxon>
        <taxon>Bacilli</taxon>
        <taxon>Lactobacillales</taxon>
        <taxon>Streptococcaceae</taxon>
        <taxon>Streptococcus</taxon>
    </lineage>
</organism>
<dbReference type="Gene3D" id="3.30.460.10">
    <property type="entry name" value="Beta Polymerase, domain 2"/>
    <property type="match status" value="1"/>
</dbReference>
<dbReference type="InterPro" id="IPR043519">
    <property type="entry name" value="NT_sf"/>
</dbReference>
<comment type="caution">
    <text evidence="1">The sequence shown here is derived from an EMBL/GenBank/DDBJ whole genome shotgun (WGS) entry which is preliminary data.</text>
</comment>
<dbReference type="Proteomes" id="UP001549037">
    <property type="component" value="Unassembled WGS sequence"/>
</dbReference>